<evidence type="ECO:0000256" key="1">
    <source>
        <dbReference type="ARBA" id="ARBA00004948"/>
    </source>
</evidence>
<proteinExistence type="predicted"/>
<evidence type="ECO:0000313" key="5">
    <source>
        <dbReference type="Proteomes" id="UP000247409"/>
    </source>
</evidence>
<dbReference type="Gene3D" id="3.20.20.70">
    <property type="entry name" value="Aldolase class I"/>
    <property type="match status" value="1"/>
</dbReference>
<dbReference type="OrthoDB" id="4994at2759"/>
<reference evidence="4 5" key="1">
    <citation type="journal article" date="2018" name="Mol. Biol. Evol.">
        <title>Analysis of the draft genome of the red seaweed Gracilariopsis chorda provides insights into genome size evolution in Rhodophyta.</title>
        <authorList>
            <person name="Lee J."/>
            <person name="Yang E.C."/>
            <person name="Graf L."/>
            <person name="Yang J.H."/>
            <person name="Qiu H."/>
            <person name="Zel Zion U."/>
            <person name="Chan C.X."/>
            <person name="Stephens T.G."/>
            <person name="Weber A.P.M."/>
            <person name="Boo G.H."/>
            <person name="Boo S.M."/>
            <person name="Kim K.M."/>
            <person name="Shin Y."/>
            <person name="Jung M."/>
            <person name="Lee S.J."/>
            <person name="Yim H.S."/>
            <person name="Lee J.H."/>
            <person name="Bhattacharya D."/>
            <person name="Yoon H.S."/>
        </authorList>
    </citation>
    <scope>NUCLEOTIDE SEQUENCE [LARGE SCALE GENOMIC DNA]</scope>
    <source>
        <strain evidence="4 5">SKKU-2015</strain>
        <tissue evidence="4">Whole body</tissue>
    </source>
</reference>
<sequence>MPDKNKMPTPSVVFVTPDDFSQDLTKALALVHSVLAGGVSLVQIRDQKASSSEIQDIVEGLLRNGIPADKLTVNGMSPTDVMTIDLGLGVHIKERDIYKYLLEAKEVVPTDNIIGCAVHSAASAKQALDVHRPSYFQVGTMYATKSHPGKLPEGPSLIREVHNIVGKSPVLIGIGGIDESNLHNVLEHGADGIAVISLLAAAEDPCATSTSLVNMCKKAYKPDRA</sequence>
<dbReference type="GO" id="GO:0009228">
    <property type="term" value="P:thiamine biosynthetic process"/>
    <property type="evidence" value="ECO:0007669"/>
    <property type="project" value="UniProtKB-KW"/>
</dbReference>
<dbReference type="PANTHER" id="PTHR20857">
    <property type="entry name" value="THIAMINE-PHOSPHATE PYROPHOSPHORYLASE"/>
    <property type="match status" value="1"/>
</dbReference>
<feature type="domain" description="Thiamine phosphate synthase/TenI" evidence="3">
    <location>
        <begin position="13"/>
        <end position="197"/>
    </location>
</feature>
<keyword evidence="2" id="KW-0784">Thiamine biosynthesis</keyword>
<evidence type="ECO:0000313" key="4">
    <source>
        <dbReference type="EMBL" id="PXF46884.1"/>
    </source>
</evidence>
<dbReference type="EMBL" id="NBIV01000032">
    <property type="protein sequence ID" value="PXF46884.1"/>
    <property type="molecule type" value="Genomic_DNA"/>
</dbReference>
<dbReference type="STRING" id="448386.A0A2V3IXJ7"/>
<evidence type="ECO:0000256" key="2">
    <source>
        <dbReference type="ARBA" id="ARBA00022977"/>
    </source>
</evidence>
<dbReference type="SUPFAM" id="SSF51391">
    <property type="entry name" value="Thiamin phosphate synthase"/>
    <property type="match status" value="1"/>
</dbReference>
<protein>
    <submittedName>
        <fullName evidence="4">Thiamine-phosphate synthase</fullName>
    </submittedName>
</protein>
<dbReference type="GO" id="GO:0005737">
    <property type="term" value="C:cytoplasm"/>
    <property type="evidence" value="ECO:0007669"/>
    <property type="project" value="TreeGrafter"/>
</dbReference>
<dbReference type="CDD" id="cd00564">
    <property type="entry name" value="TMP_TenI"/>
    <property type="match status" value="1"/>
</dbReference>
<dbReference type="InterPro" id="IPR022998">
    <property type="entry name" value="ThiamineP_synth_TenI"/>
</dbReference>
<gene>
    <name evidence="4" type="ORF">BWQ96_03413</name>
</gene>
<dbReference type="AlphaFoldDB" id="A0A2V3IXJ7"/>
<dbReference type="Proteomes" id="UP000247409">
    <property type="component" value="Unassembled WGS sequence"/>
</dbReference>
<accession>A0A2V3IXJ7</accession>
<dbReference type="InterPro" id="IPR013785">
    <property type="entry name" value="Aldolase_TIM"/>
</dbReference>
<organism evidence="4 5">
    <name type="scientific">Gracilariopsis chorda</name>
    <dbReference type="NCBI Taxonomy" id="448386"/>
    <lineage>
        <taxon>Eukaryota</taxon>
        <taxon>Rhodophyta</taxon>
        <taxon>Florideophyceae</taxon>
        <taxon>Rhodymeniophycidae</taxon>
        <taxon>Gracilariales</taxon>
        <taxon>Gracilariaceae</taxon>
        <taxon>Gracilariopsis</taxon>
    </lineage>
</organism>
<comment type="pathway">
    <text evidence="1">Cofactor biosynthesis; thiamine diphosphate biosynthesis.</text>
</comment>
<dbReference type="Pfam" id="PF02581">
    <property type="entry name" value="TMP-TENI"/>
    <property type="match status" value="1"/>
</dbReference>
<keyword evidence="5" id="KW-1185">Reference proteome</keyword>
<dbReference type="InterPro" id="IPR036206">
    <property type="entry name" value="ThiamineP_synth_sf"/>
</dbReference>
<comment type="caution">
    <text evidence="4">The sequence shown here is derived from an EMBL/GenBank/DDBJ whole genome shotgun (WGS) entry which is preliminary data.</text>
</comment>
<name>A0A2V3IXJ7_9FLOR</name>
<evidence type="ECO:0000259" key="3">
    <source>
        <dbReference type="Pfam" id="PF02581"/>
    </source>
</evidence>
<dbReference type="GO" id="GO:0004789">
    <property type="term" value="F:thiamine-phosphate diphosphorylase activity"/>
    <property type="evidence" value="ECO:0007669"/>
    <property type="project" value="TreeGrafter"/>
</dbReference>
<dbReference type="PANTHER" id="PTHR20857:SF23">
    <property type="entry name" value="THIAMINE BIOSYNTHETIC BIFUNCTIONAL ENZYME"/>
    <property type="match status" value="1"/>
</dbReference>